<organism evidence="2 3">
    <name type="scientific">Pseudoalteromonas luteoviolacea CPMOR-1</name>
    <dbReference type="NCBI Taxonomy" id="1365248"/>
    <lineage>
        <taxon>Bacteria</taxon>
        <taxon>Pseudomonadati</taxon>
        <taxon>Pseudomonadota</taxon>
        <taxon>Gammaproteobacteria</taxon>
        <taxon>Alteromonadales</taxon>
        <taxon>Pseudoalteromonadaceae</taxon>
        <taxon>Pseudoalteromonas</taxon>
    </lineage>
</organism>
<dbReference type="AlphaFoldDB" id="A0A161YGW4"/>
<protein>
    <recommendedName>
        <fullName evidence="1">Phospholipase/carboxylesterase/thioesterase domain-containing protein</fullName>
    </recommendedName>
</protein>
<gene>
    <name evidence="2" type="ORF">N473_02845</name>
</gene>
<dbReference type="InterPro" id="IPR003140">
    <property type="entry name" value="PLipase/COase/thioEstase"/>
</dbReference>
<proteinExistence type="predicted"/>
<evidence type="ECO:0000313" key="3">
    <source>
        <dbReference type="Proteomes" id="UP000076486"/>
    </source>
</evidence>
<dbReference type="Pfam" id="PF02230">
    <property type="entry name" value="Abhydrolase_2"/>
    <property type="match status" value="1"/>
</dbReference>
<dbReference type="SUPFAM" id="SSF53474">
    <property type="entry name" value="alpha/beta-Hydrolases"/>
    <property type="match status" value="1"/>
</dbReference>
<dbReference type="RefSeq" id="WP_063369517.1">
    <property type="nucleotide sequence ID" value="NZ_AUYC01000051.1"/>
</dbReference>
<dbReference type="Proteomes" id="UP000076486">
    <property type="component" value="Unassembled WGS sequence"/>
</dbReference>
<feature type="domain" description="Phospholipase/carboxylesterase/thioesterase" evidence="1">
    <location>
        <begin position="183"/>
        <end position="251"/>
    </location>
</feature>
<sequence>MDMFSEYSQLMQANEKLRSQNEYQSGIELLIEHESVFPDKKYEILFNQLINSMLDENHENALDIHERIVNDGMCTVVNWELFDPIRDNSRFKDVLEKSDKIRQSLQHNASQEVELYFPENYETHKAYPLFIALHGDTNDLEAFKVKWPAKYTTDLGYITLYIQSSQVICTNGYGWVPDFAITNSEISKAVSAVISEYLIDESNVVIGGFSGGAIAAIEVAMSNSVNVSGVIGLCPSIKPPSLTSSSLKNCKENNKKFVIFAGEKDGPDSVEMEIVGCLQSEQVLCRSHINPNIGHAYPADFKAQLSDAIDWIQSL</sequence>
<comment type="caution">
    <text evidence="2">The sequence shown here is derived from an EMBL/GenBank/DDBJ whole genome shotgun (WGS) entry which is preliminary data.</text>
</comment>
<name>A0A161YGW4_9GAMM</name>
<accession>A0A161YGW4</accession>
<evidence type="ECO:0000259" key="1">
    <source>
        <dbReference type="Pfam" id="PF02230"/>
    </source>
</evidence>
<dbReference type="PATRIC" id="fig|1365248.3.peg.4315"/>
<reference evidence="2 3" key="1">
    <citation type="submission" date="2013-07" db="EMBL/GenBank/DDBJ databases">
        <title>Comparative Genomic and Metabolomic Analysis of Twelve Strains of Pseudoalteromonas luteoviolacea.</title>
        <authorList>
            <person name="Vynne N.G."/>
            <person name="Mansson M."/>
            <person name="Gram L."/>
        </authorList>
    </citation>
    <scope>NUCLEOTIDE SEQUENCE [LARGE SCALE GENOMIC DNA]</scope>
    <source>
        <strain evidence="2 3">CPMOR-1</strain>
    </source>
</reference>
<evidence type="ECO:0000313" key="2">
    <source>
        <dbReference type="EMBL" id="KZN59871.1"/>
    </source>
</evidence>
<dbReference type="InterPro" id="IPR029058">
    <property type="entry name" value="AB_hydrolase_fold"/>
</dbReference>
<dbReference type="Gene3D" id="3.40.50.1820">
    <property type="entry name" value="alpha/beta hydrolase"/>
    <property type="match status" value="1"/>
</dbReference>
<dbReference type="GO" id="GO:0016787">
    <property type="term" value="F:hydrolase activity"/>
    <property type="evidence" value="ECO:0007669"/>
    <property type="project" value="InterPro"/>
</dbReference>
<dbReference type="EMBL" id="AUYC01000051">
    <property type="protein sequence ID" value="KZN59871.1"/>
    <property type="molecule type" value="Genomic_DNA"/>
</dbReference>